<dbReference type="PANTHER" id="PTHR13526:SF8">
    <property type="entry name" value="TRANSCRIPTION FACTOR SPT20 HOMOLOG"/>
    <property type="match status" value="1"/>
</dbReference>
<dbReference type="InterPro" id="IPR021950">
    <property type="entry name" value="Spt20"/>
</dbReference>
<dbReference type="EMBL" id="JAOTPV010000027">
    <property type="protein sequence ID" value="KAJ4470176.1"/>
    <property type="molecule type" value="Genomic_DNA"/>
</dbReference>
<dbReference type="PANTHER" id="PTHR13526">
    <property type="entry name" value="TRANSCRIPTION FACTOR SPT20 HOMOLOG"/>
    <property type="match status" value="1"/>
</dbReference>
<proteinExistence type="predicted"/>
<feature type="domain" description="Spt20-like SEP" evidence="2">
    <location>
        <begin position="73"/>
        <end position="213"/>
    </location>
</feature>
<comment type="caution">
    <text evidence="3">The sequence shown here is derived from an EMBL/GenBank/DDBJ whole genome shotgun (WGS) entry which is preliminary data.</text>
</comment>
<sequence length="842" mass="91712">MAATSSQSGQLNVMRTLLIIVPMSLTLTKTIDLLPFAEDLLPYMYYSPPHPGCDSLEAGMERDHGLLERYKPELPSFTIHLHPDAWTLNSGSRCRYDNQYVGFLDDVRAHRIPADFVEIFHESGVRYFEGCLIVDLLDYRPSKPADPPLEIPEKTREVLHPTPETLWADLCVINANSGGTLTDLQALEIEARILLATSAPLCLDPDPHLSRIANDVLRITTPSTPVSLKRKASALDAEKVEAEKARKEKIIGFLAPDSPRVSRQFRQLELRQRIREEQRNPASVTSQALQSTQPRAPSHTPVPPLLPAPAFVSSNQSSHQCSPAPASATSQFIQSHSPTNTEATRRTQYSINRVNGANTPVNGNSQPHHSPSPQPHVTVYPNPQAAAAMDLSAKRTPTPAQRFSQSPRISHMQPYPAIPQNHHPHGPIAQQGTPHGQSQPLPPAARASPRPPSTHPQQLPPPSHPQTTHSVQPAQQQLQPQPPQQPIQQSFQTSIPGPNFLQPPPSRNVQAKASNGVATNVAPAQNQVFNTLYPPHANHASQLQRSAAQMMMIQQQQRISLAAAAHQAQAQSQAQSPHNQPNAGLSAVQPMQQSVIPGASPMMSNARIATRSPMPPSLTTSNGIHNQPNSNPNQNQNSGGGSSSPNISHISPATAAVGATNSPRPRSRATGTTAAGVNSPRVMTQTQQRPVQSAKTPKQPQQQPQQFHPNIQQQRRATPSQSVPNVVHPLQQQQQQQQPQQHGTAQYPMYAAYGVPAQAAGYSAGQLTPQYFAAMGMHVPQGVQGMQGMKGVQAMKGMQGVQMTPQQIRALQQQIVQQQQQQYAMAQARQAQQQAQHKQPGR</sequence>
<dbReference type="GO" id="GO:0003712">
    <property type="term" value="F:transcription coregulator activity"/>
    <property type="evidence" value="ECO:0007669"/>
    <property type="project" value="InterPro"/>
</dbReference>
<name>A0A9W8ZYE4_9AGAR</name>
<dbReference type="GO" id="GO:0000124">
    <property type="term" value="C:SAGA complex"/>
    <property type="evidence" value="ECO:0007669"/>
    <property type="project" value="InterPro"/>
</dbReference>
<evidence type="ECO:0000313" key="4">
    <source>
        <dbReference type="Proteomes" id="UP001150266"/>
    </source>
</evidence>
<dbReference type="AlphaFoldDB" id="A0A9W8ZYE4"/>
<dbReference type="Pfam" id="PF12090">
    <property type="entry name" value="Spt20_SEP"/>
    <property type="match status" value="1"/>
</dbReference>
<organism evidence="3 4">
    <name type="scientific">Lentinula aciculospora</name>
    <dbReference type="NCBI Taxonomy" id="153920"/>
    <lineage>
        <taxon>Eukaryota</taxon>
        <taxon>Fungi</taxon>
        <taxon>Dikarya</taxon>
        <taxon>Basidiomycota</taxon>
        <taxon>Agaricomycotina</taxon>
        <taxon>Agaricomycetes</taxon>
        <taxon>Agaricomycetidae</taxon>
        <taxon>Agaricales</taxon>
        <taxon>Marasmiineae</taxon>
        <taxon>Omphalotaceae</taxon>
        <taxon>Lentinula</taxon>
    </lineage>
</organism>
<feature type="compositionally biased region" description="Low complexity" evidence="1">
    <location>
        <begin position="465"/>
        <end position="479"/>
    </location>
</feature>
<evidence type="ECO:0000313" key="3">
    <source>
        <dbReference type="EMBL" id="KAJ4470176.1"/>
    </source>
</evidence>
<feature type="compositionally biased region" description="Low complexity" evidence="1">
    <location>
        <begin position="697"/>
        <end position="714"/>
    </location>
</feature>
<feature type="compositionally biased region" description="Polar residues" evidence="1">
    <location>
        <begin position="315"/>
        <end position="364"/>
    </location>
</feature>
<evidence type="ECO:0000256" key="1">
    <source>
        <dbReference type="SAM" id="MobiDB-lite"/>
    </source>
</evidence>
<feature type="compositionally biased region" description="Polar residues" evidence="1">
    <location>
        <begin position="715"/>
        <end position="724"/>
    </location>
</feature>
<reference evidence="3" key="1">
    <citation type="submission" date="2022-08" db="EMBL/GenBank/DDBJ databases">
        <title>A Global Phylogenomic Analysis of the Shiitake Genus Lentinula.</title>
        <authorList>
            <consortium name="DOE Joint Genome Institute"/>
            <person name="Sierra-Patev S."/>
            <person name="Min B."/>
            <person name="Naranjo-Ortiz M."/>
            <person name="Looney B."/>
            <person name="Konkel Z."/>
            <person name="Slot J.C."/>
            <person name="Sakamoto Y."/>
            <person name="Steenwyk J.L."/>
            <person name="Rokas A."/>
            <person name="Carro J."/>
            <person name="Camarero S."/>
            <person name="Ferreira P."/>
            <person name="Molpeceres G."/>
            <person name="Ruiz-Duenas F.J."/>
            <person name="Serrano A."/>
            <person name="Henrissat B."/>
            <person name="Drula E."/>
            <person name="Hughes K.W."/>
            <person name="Mata J.L."/>
            <person name="Ishikawa N.K."/>
            <person name="Vargas-Isla R."/>
            <person name="Ushijima S."/>
            <person name="Smith C.A."/>
            <person name="Ahrendt S."/>
            <person name="Andreopoulos W."/>
            <person name="He G."/>
            <person name="Labutti K."/>
            <person name="Lipzen A."/>
            <person name="Ng V."/>
            <person name="Riley R."/>
            <person name="Sandor L."/>
            <person name="Barry K."/>
            <person name="Martinez A.T."/>
            <person name="Xiao Y."/>
            <person name="Gibbons J.G."/>
            <person name="Terashima K."/>
            <person name="Grigoriev I.V."/>
            <person name="Hibbett D.S."/>
        </authorList>
    </citation>
    <scope>NUCLEOTIDE SEQUENCE</scope>
    <source>
        <strain evidence="3">JLM2183</strain>
    </source>
</reference>
<feature type="compositionally biased region" description="Polar residues" evidence="1">
    <location>
        <begin position="659"/>
        <end position="696"/>
    </location>
</feature>
<dbReference type="InterPro" id="IPR046468">
    <property type="entry name" value="Spt20-like_SEP"/>
</dbReference>
<feature type="compositionally biased region" description="Low complexity" evidence="1">
    <location>
        <begin position="564"/>
        <end position="582"/>
    </location>
</feature>
<feature type="compositionally biased region" description="Low complexity" evidence="1">
    <location>
        <begin position="624"/>
        <end position="651"/>
    </location>
</feature>
<gene>
    <name evidence="3" type="ORF">J3R30DRAFT_3808865</name>
</gene>
<protein>
    <submittedName>
        <fullName evidence="3">Spt20 family-domain-containing protein</fullName>
    </submittedName>
</protein>
<dbReference type="GO" id="GO:0006357">
    <property type="term" value="P:regulation of transcription by RNA polymerase II"/>
    <property type="evidence" value="ECO:0007669"/>
    <property type="project" value="TreeGrafter"/>
</dbReference>
<feature type="compositionally biased region" description="Polar residues" evidence="1">
    <location>
        <begin position="280"/>
        <end position="295"/>
    </location>
</feature>
<dbReference type="Proteomes" id="UP001150266">
    <property type="component" value="Unassembled WGS sequence"/>
</dbReference>
<feature type="compositionally biased region" description="Pro residues" evidence="1">
    <location>
        <begin position="449"/>
        <end position="464"/>
    </location>
</feature>
<feature type="region of interest" description="Disordered" evidence="1">
    <location>
        <begin position="274"/>
        <end position="515"/>
    </location>
</feature>
<feature type="region of interest" description="Disordered" evidence="1">
    <location>
        <begin position="564"/>
        <end position="587"/>
    </location>
</feature>
<evidence type="ECO:0000259" key="2">
    <source>
        <dbReference type="Pfam" id="PF12090"/>
    </source>
</evidence>
<feature type="compositionally biased region" description="Polar residues" evidence="1">
    <location>
        <begin position="398"/>
        <end position="408"/>
    </location>
</feature>
<feature type="region of interest" description="Disordered" evidence="1">
    <location>
        <begin position="607"/>
        <end position="743"/>
    </location>
</feature>
<feature type="compositionally biased region" description="Low complexity" evidence="1">
    <location>
        <begin position="731"/>
        <end position="741"/>
    </location>
</feature>
<accession>A0A9W8ZYE4</accession>
<dbReference type="OrthoDB" id="1932706at2759"/>
<keyword evidence="4" id="KW-1185">Reference proteome</keyword>